<dbReference type="OMA" id="QECRIRR"/>
<reference evidence="1" key="1">
    <citation type="submission" date="2022-08" db="UniProtKB">
        <authorList>
            <consortium name="EnsemblMetazoa"/>
        </authorList>
    </citation>
    <scope>IDENTIFICATION</scope>
    <source>
        <strain evidence="1">05x7-T-G4-1.051#20</strain>
    </source>
</reference>
<name>A0A8W8K774_MAGGI</name>
<evidence type="ECO:0000313" key="2">
    <source>
        <dbReference type="Proteomes" id="UP000005408"/>
    </source>
</evidence>
<sequence>MPQTMNKKVLLQSKMTPCGKDSARYGTWNLDKVTRRRAIKLNEQQVQRQQHMCQLLDRQKYNILSRAHRAMEELLERGTELEKEGKIRRMLIERNLVNNDANRKAMEKMLKREKNMPNALCHNSLKSTEDHVWVSEMPKNNDQKFKVDNQIDLKESQISLQRLQEMHVFEVSSNTGATQRWHLPVHSMFSRFVANLRTSHNAKKVTNDKLKK</sequence>
<dbReference type="OrthoDB" id="6142772at2759"/>
<dbReference type="AlphaFoldDB" id="A0A8W8K774"/>
<dbReference type="Proteomes" id="UP000005408">
    <property type="component" value="Unassembled WGS sequence"/>
</dbReference>
<evidence type="ECO:0000313" key="1">
    <source>
        <dbReference type="EnsemblMetazoa" id="G22749.1:cds"/>
    </source>
</evidence>
<protein>
    <submittedName>
        <fullName evidence="1">Uncharacterized protein</fullName>
    </submittedName>
</protein>
<keyword evidence="2" id="KW-1185">Reference proteome</keyword>
<proteinExistence type="predicted"/>
<dbReference type="EnsemblMetazoa" id="G22749.1">
    <property type="protein sequence ID" value="G22749.1:cds"/>
    <property type="gene ID" value="G22749"/>
</dbReference>
<accession>A0A8W8K774</accession>
<organism evidence="1 2">
    <name type="scientific">Magallana gigas</name>
    <name type="common">Pacific oyster</name>
    <name type="synonym">Crassostrea gigas</name>
    <dbReference type="NCBI Taxonomy" id="29159"/>
    <lineage>
        <taxon>Eukaryota</taxon>
        <taxon>Metazoa</taxon>
        <taxon>Spiralia</taxon>
        <taxon>Lophotrochozoa</taxon>
        <taxon>Mollusca</taxon>
        <taxon>Bivalvia</taxon>
        <taxon>Autobranchia</taxon>
        <taxon>Pteriomorphia</taxon>
        <taxon>Ostreida</taxon>
        <taxon>Ostreoidea</taxon>
        <taxon>Ostreidae</taxon>
        <taxon>Magallana</taxon>
    </lineage>
</organism>